<dbReference type="EMBL" id="JACHOR010000004">
    <property type="protein sequence ID" value="MBB5746693.1"/>
    <property type="molecule type" value="Genomic_DNA"/>
</dbReference>
<dbReference type="AlphaFoldDB" id="A0A7W9CJ83"/>
<name>A0A7W9CJ83_9CAUL</name>
<gene>
    <name evidence="1" type="ORF">GGR13_002300</name>
</gene>
<comment type="caution">
    <text evidence="1">The sequence shown here is derived from an EMBL/GenBank/DDBJ whole genome shotgun (WGS) entry which is preliminary data.</text>
</comment>
<dbReference type="RefSeq" id="WP_183213675.1">
    <property type="nucleotide sequence ID" value="NZ_JACHOR010000004.1"/>
</dbReference>
<sequence>MTTPTHEDIELDQQWREVFGQPLPMLGASGIARMVLQQYRDQIVESADAR</sequence>
<organism evidence="1 2">
    <name type="scientific">Brevundimonas variabilis</name>
    <dbReference type="NCBI Taxonomy" id="74312"/>
    <lineage>
        <taxon>Bacteria</taxon>
        <taxon>Pseudomonadati</taxon>
        <taxon>Pseudomonadota</taxon>
        <taxon>Alphaproteobacteria</taxon>
        <taxon>Caulobacterales</taxon>
        <taxon>Caulobacteraceae</taxon>
        <taxon>Brevundimonas</taxon>
    </lineage>
</organism>
<keyword evidence="2" id="KW-1185">Reference proteome</keyword>
<evidence type="ECO:0000313" key="2">
    <source>
        <dbReference type="Proteomes" id="UP000545037"/>
    </source>
</evidence>
<proteinExistence type="predicted"/>
<protein>
    <submittedName>
        <fullName evidence="1">Uncharacterized protein</fullName>
    </submittedName>
</protein>
<dbReference type="Proteomes" id="UP000545037">
    <property type="component" value="Unassembled WGS sequence"/>
</dbReference>
<reference evidence="1 2" key="1">
    <citation type="submission" date="2020-08" db="EMBL/GenBank/DDBJ databases">
        <title>Genomic Encyclopedia of Type Strains, Phase IV (KMG-IV): sequencing the most valuable type-strain genomes for metagenomic binning, comparative biology and taxonomic classification.</title>
        <authorList>
            <person name="Goeker M."/>
        </authorList>
    </citation>
    <scope>NUCLEOTIDE SEQUENCE [LARGE SCALE GENOMIC DNA]</scope>
    <source>
        <strain evidence="1 2">DSM 4737</strain>
    </source>
</reference>
<evidence type="ECO:0000313" key="1">
    <source>
        <dbReference type="EMBL" id="MBB5746693.1"/>
    </source>
</evidence>
<accession>A0A7W9CJ83</accession>